<keyword evidence="5" id="KW-0808">Transferase</keyword>
<dbReference type="SMART" id="SM00387">
    <property type="entry name" value="HATPase_c"/>
    <property type="match status" value="1"/>
</dbReference>
<evidence type="ECO:0000256" key="5">
    <source>
        <dbReference type="ARBA" id="ARBA00022679"/>
    </source>
</evidence>
<dbReference type="PROSITE" id="PS50109">
    <property type="entry name" value="HIS_KIN"/>
    <property type="match status" value="1"/>
</dbReference>
<dbReference type="EC" id="2.7.13.3" evidence="3"/>
<dbReference type="SUPFAM" id="SSF47384">
    <property type="entry name" value="Homodimeric domain of signal transducing histidine kinase"/>
    <property type="match status" value="1"/>
</dbReference>
<name>A0A1J0LYE4_THEBO</name>
<organism evidence="13 14">
    <name type="scientific">Thermus brockianus</name>
    <dbReference type="NCBI Taxonomy" id="56956"/>
    <lineage>
        <taxon>Bacteria</taxon>
        <taxon>Thermotogati</taxon>
        <taxon>Deinococcota</taxon>
        <taxon>Deinococci</taxon>
        <taxon>Thermales</taxon>
        <taxon>Thermaceae</taxon>
        <taxon>Thermus</taxon>
    </lineage>
</organism>
<dbReference type="Gene3D" id="1.10.287.130">
    <property type="match status" value="1"/>
</dbReference>
<proteinExistence type="predicted"/>
<dbReference type="CDD" id="cd00082">
    <property type="entry name" value="HisKA"/>
    <property type="match status" value="1"/>
</dbReference>
<dbReference type="KEGG" id="tbc:A0O31_02454"/>
<evidence type="ECO:0000256" key="6">
    <source>
        <dbReference type="ARBA" id="ARBA00022692"/>
    </source>
</evidence>
<evidence type="ECO:0000256" key="2">
    <source>
        <dbReference type="ARBA" id="ARBA00004370"/>
    </source>
</evidence>
<dbReference type="RefSeq" id="WP_071678163.1">
    <property type="nucleotide sequence ID" value="NZ_CP016313.1"/>
</dbReference>
<dbReference type="SMART" id="SM00388">
    <property type="entry name" value="HisKA"/>
    <property type="match status" value="1"/>
</dbReference>
<evidence type="ECO:0000313" key="13">
    <source>
        <dbReference type="EMBL" id="APD10479.1"/>
    </source>
</evidence>
<comment type="subcellular location">
    <subcellularLocation>
        <location evidence="2">Membrane</location>
    </subcellularLocation>
</comment>
<keyword evidence="6" id="KW-0812">Transmembrane</keyword>
<dbReference type="AlphaFoldDB" id="A0A1J0LYE4"/>
<evidence type="ECO:0000259" key="11">
    <source>
        <dbReference type="PROSITE" id="PS50109"/>
    </source>
</evidence>
<dbReference type="Gene3D" id="3.30.565.10">
    <property type="entry name" value="Histidine kinase-like ATPase, C-terminal domain"/>
    <property type="match status" value="1"/>
</dbReference>
<dbReference type="CDD" id="cd06225">
    <property type="entry name" value="HAMP"/>
    <property type="match status" value="1"/>
</dbReference>
<dbReference type="PANTHER" id="PTHR45436">
    <property type="entry name" value="SENSOR HISTIDINE KINASE YKOH"/>
    <property type="match status" value="1"/>
</dbReference>
<keyword evidence="9" id="KW-0902">Two-component regulatory system</keyword>
<evidence type="ECO:0000256" key="1">
    <source>
        <dbReference type="ARBA" id="ARBA00000085"/>
    </source>
</evidence>
<keyword evidence="10" id="KW-0175">Coiled coil</keyword>
<accession>A0A1J0LYE4</accession>
<dbReference type="Pfam" id="PF00512">
    <property type="entry name" value="HisKA"/>
    <property type="match status" value="1"/>
</dbReference>
<dbReference type="InterPro" id="IPR036890">
    <property type="entry name" value="HATPase_C_sf"/>
</dbReference>
<dbReference type="InterPro" id="IPR003594">
    <property type="entry name" value="HATPase_dom"/>
</dbReference>
<keyword evidence="8" id="KW-0472">Membrane</keyword>
<dbReference type="SUPFAM" id="SSF55874">
    <property type="entry name" value="ATPase domain of HSP90 chaperone/DNA topoisomerase II/histidine kinase"/>
    <property type="match status" value="1"/>
</dbReference>
<dbReference type="InterPro" id="IPR050428">
    <property type="entry name" value="TCS_sensor_his_kinase"/>
</dbReference>
<dbReference type="PROSITE" id="PS50885">
    <property type="entry name" value="HAMP"/>
    <property type="match status" value="1"/>
</dbReference>
<evidence type="ECO:0000256" key="7">
    <source>
        <dbReference type="ARBA" id="ARBA00022777"/>
    </source>
</evidence>
<dbReference type="GO" id="GO:0000155">
    <property type="term" value="F:phosphorelay sensor kinase activity"/>
    <property type="evidence" value="ECO:0007669"/>
    <property type="project" value="InterPro"/>
</dbReference>
<evidence type="ECO:0000256" key="10">
    <source>
        <dbReference type="SAM" id="Coils"/>
    </source>
</evidence>
<keyword evidence="7 13" id="KW-0418">Kinase</keyword>
<feature type="domain" description="HAMP" evidence="12">
    <location>
        <begin position="165"/>
        <end position="212"/>
    </location>
</feature>
<dbReference type="PANTHER" id="PTHR45436:SF5">
    <property type="entry name" value="SENSOR HISTIDINE KINASE TRCS"/>
    <property type="match status" value="1"/>
</dbReference>
<dbReference type="InterPro" id="IPR005467">
    <property type="entry name" value="His_kinase_dom"/>
</dbReference>
<evidence type="ECO:0000256" key="9">
    <source>
        <dbReference type="ARBA" id="ARBA00023012"/>
    </source>
</evidence>
<feature type="domain" description="Histidine kinase" evidence="11">
    <location>
        <begin position="220"/>
        <end position="406"/>
    </location>
</feature>
<evidence type="ECO:0000259" key="12">
    <source>
        <dbReference type="PROSITE" id="PS50885"/>
    </source>
</evidence>
<dbReference type="EMBL" id="CP016313">
    <property type="protein sequence ID" value="APD10479.1"/>
    <property type="molecule type" value="Genomic_DNA"/>
</dbReference>
<sequence length="423" mass="45838" precursor="true">MSLRLRLALAASLVALVGLGLGLLLSALLLSRLALGEVDQTLRLQASLLLEAALAEPDRRVPPEMEAETLGGDFPGVAWLYEREELRWEGGLGSAPDLLRAYGGDRPATVTGWRVYALAKGGYRVVVAQPLGVVDRLSALFLRLSLPIWLGLGVLTGILAYLSVGQALWPLRRLAQGAERFTVVDPPPGNDEVARLARSFARLLAALKAEREREARFLALASHELKTPIAAFRVGLETLLRAREVDRETLKRLKLQAERLEALAENLLALSRAQAQDLRWEEVDLVVLAGEVFDRFQPLAVARGREILLETEPVAVQADPRLLERALNNLVHNALVHGQGAVRLRVGVEGGRPFVEVGDEGQGPAPGRAEGLGIRVVRQVAEALGAEVLLRREQGFAVRLRFRAVSGSSPLMVPGADAPEVKG</sequence>
<dbReference type="Proteomes" id="UP000182993">
    <property type="component" value="Plasmid pTB1"/>
</dbReference>
<keyword evidence="4" id="KW-0597">Phosphoprotein</keyword>
<evidence type="ECO:0000256" key="4">
    <source>
        <dbReference type="ARBA" id="ARBA00022553"/>
    </source>
</evidence>
<dbReference type="InterPro" id="IPR036097">
    <property type="entry name" value="HisK_dim/P_sf"/>
</dbReference>
<comment type="catalytic activity">
    <reaction evidence="1">
        <text>ATP + protein L-histidine = ADP + protein N-phospho-L-histidine.</text>
        <dbReference type="EC" id="2.7.13.3"/>
    </reaction>
</comment>
<keyword evidence="13" id="KW-0614">Plasmid</keyword>
<geneLocation type="plasmid" evidence="14">
    <name>ptb1</name>
</geneLocation>
<evidence type="ECO:0000256" key="8">
    <source>
        <dbReference type="ARBA" id="ARBA00022989"/>
    </source>
</evidence>
<dbReference type="OrthoDB" id="25947at2"/>
<protein>
    <recommendedName>
        <fullName evidence="3">histidine kinase</fullName>
        <ecNumber evidence="3">2.7.13.3</ecNumber>
    </recommendedName>
</protein>
<gene>
    <name evidence="13" type="ORF">A0O31_02454</name>
</gene>
<evidence type="ECO:0000256" key="3">
    <source>
        <dbReference type="ARBA" id="ARBA00012438"/>
    </source>
</evidence>
<dbReference type="InterPro" id="IPR003661">
    <property type="entry name" value="HisK_dim/P_dom"/>
</dbReference>
<feature type="coiled-coil region" evidence="10">
    <location>
        <begin position="243"/>
        <end position="270"/>
    </location>
</feature>
<dbReference type="GO" id="GO:0005886">
    <property type="term" value="C:plasma membrane"/>
    <property type="evidence" value="ECO:0007669"/>
    <property type="project" value="TreeGrafter"/>
</dbReference>
<reference evidence="14" key="1">
    <citation type="submission" date="2016-06" db="EMBL/GenBank/DDBJ databases">
        <title>Whole genome sequencing of Thermus brockianus strain GE-1.</title>
        <authorList>
            <person name="Schaefers C."/>
            <person name="Blank S."/>
            <person name="Wiebusch S."/>
            <person name="Elleuche S."/>
            <person name="Antranikian G."/>
        </authorList>
    </citation>
    <scope>NUCLEOTIDE SEQUENCE [LARGE SCALE GENOMIC DNA]</scope>
    <source>
        <strain evidence="14">GE-1</strain>
        <plasmid evidence="14">ptb1</plasmid>
    </source>
</reference>
<dbReference type="InterPro" id="IPR003660">
    <property type="entry name" value="HAMP_dom"/>
</dbReference>
<evidence type="ECO:0000313" key="14">
    <source>
        <dbReference type="Proteomes" id="UP000182993"/>
    </source>
</evidence>
<dbReference type="Pfam" id="PF02518">
    <property type="entry name" value="HATPase_c"/>
    <property type="match status" value="1"/>
</dbReference>
<keyword evidence="8" id="KW-1133">Transmembrane helix</keyword>